<name>A0A1G8UR72_9RHOB</name>
<evidence type="ECO:0000256" key="1">
    <source>
        <dbReference type="SAM" id="MobiDB-lite"/>
    </source>
</evidence>
<protein>
    <recommendedName>
        <fullName evidence="2">DUF4236 domain-containing protein</fullName>
    </recommendedName>
</protein>
<evidence type="ECO:0000313" key="3">
    <source>
        <dbReference type="EMBL" id="SDJ56154.1"/>
    </source>
</evidence>
<accession>A0A1G8UR72</accession>
<dbReference type="EMBL" id="FNEJ01000048">
    <property type="protein sequence ID" value="SDJ56154.1"/>
    <property type="molecule type" value="Genomic_DNA"/>
</dbReference>
<dbReference type="OrthoDB" id="9806903at2"/>
<evidence type="ECO:0000313" key="4">
    <source>
        <dbReference type="Proteomes" id="UP000199093"/>
    </source>
</evidence>
<gene>
    <name evidence="3" type="ORF">SAMN04487993_10484</name>
</gene>
<dbReference type="RefSeq" id="WP_089852442.1">
    <property type="nucleotide sequence ID" value="NZ_FNEJ01000048.1"/>
</dbReference>
<dbReference type="Gene3D" id="1.25.40.10">
    <property type="entry name" value="Tetratricopeptide repeat domain"/>
    <property type="match status" value="1"/>
</dbReference>
<keyword evidence="4" id="KW-1185">Reference proteome</keyword>
<dbReference type="AlphaFoldDB" id="A0A1G8UR72"/>
<reference evidence="3 4" key="1">
    <citation type="submission" date="2016-10" db="EMBL/GenBank/DDBJ databases">
        <authorList>
            <person name="de Groot N.N."/>
        </authorList>
    </citation>
    <scope>NUCLEOTIDE SEQUENCE [LARGE SCALE GENOMIC DNA]</scope>
    <source>
        <strain evidence="3 4">DSM 26424</strain>
    </source>
</reference>
<proteinExistence type="predicted"/>
<dbReference type="SUPFAM" id="SSF48452">
    <property type="entry name" value="TPR-like"/>
    <property type="match status" value="1"/>
</dbReference>
<sequence length="340" mass="36819">MAFRFFTRKTLFPGVTLNLSKSGPSISIGPRGLRHTIGPRGRRTTVGLPGSGLSYSVQHGKRRRATPAPEEPEEFTPAPPPLPDPALATAEEDRTFLRAIVALQVGDAEGLAPLDGLDAADAHWIKGMSAFRNERWTEACVRLSRSLRSPDLGMLCGRNGVSLRMEIPITPEITAHISPEPGSTALALAEAQQAAGDLRDALKTLKDLNGREPGDAVVAASLAEVAFELDDGRSMPMGRLVNLLRAARPDPEIAWAVWLQEARARTRSGDHAGAVQVYAKVRGHDAVPEDVSKLAWYEMALTYGEAGDRTRSRQELSGLYALDRDFADVGDRLRGRTTDT</sequence>
<feature type="domain" description="DUF4236" evidence="2">
    <location>
        <begin position="3"/>
        <end position="56"/>
    </location>
</feature>
<dbReference type="STRING" id="555512.SAMN04487993_10484"/>
<dbReference type="Proteomes" id="UP000199093">
    <property type="component" value="Unassembled WGS sequence"/>
</dbReference>
<dbReference type="InterPro" id="IPR011990">
    <property type="entry name" value="TPR-like_helical_dom_sf"/>
</dbReference>
<feature type="region of interest" description="Disordered" evidence="1">
    <location>
        <begin position="30"/>
        <end position="87"/>
    </location>
</feature>
<organism evidence="3 4">
    <name type="scientific">Salipiger marinus</name>
    <dbReference type="NCBI Taxonomy" id="555512"/>
    <lineage>
        <taxon>Bacteria</taxon>
        <taxon>Pseudomonadati</taxon>
        <taxon>Pseudomonadota</taxon>
        <taxon>Alphaproteobacteria</taxon>
        <taxon>Rhodobacterales</taxon>
        <taxon>Roseobacteraceae</taxon>
        <taxon>Salipiger</taxon>
    </lineage>
</organism>
<dbReference type="Pfam" id="PF14020">
    <property type="entry name" value="DUF4236"/>
    <property type="match status" value="1"/>
</dbReference>
<dbReference type="InterPro" id="IPR025330">
    <property type="entry name" value="DUF4236"/>
</dbReference>
<evidence type="ECO:0000259" key="2">
    <source>
        <dbReference type="Pfam" id="PF14020"/>
    </source>
</evidence>